<feature type="non-terminal residue" evidence="1">
    <location>
        <position position="91"/>
    </location>
</feature>
<evidence type="ECO:0000313" key="1">
    <source>
        <dbReference type="EMBL" id="EIW82125.1"/>
    </source>
</evidence>
<name>A0A5M3MTW8_CONPW</name>
<proteinExistence type="predicted"/>
<dbReference type="KEGG" id="cput:CONPUDRAFT_39601"/>
<dbReference type="EMBL" id="JH711577">
    <property type="protein sequence ID" value="EIW82125.1"/>
    <property type="molecule type" value="Genomic_DNA"/>
</dbReference>
<dbReference type="RefSeq" id="XP_007767302.1">
    <property type="nucleotide sequence ID" value="XM_007769112.1"/>
</dbReference>
<comment type="caution">
    <text evidence="1">The sequence shown here is derived from an EMBL/GenBank/DDBJ whole genome shotgun (WGS) entry which is preliminary data.</text>
</comment>
<keyword evidence="2" id="KW-1185">Reference proteome</keyword>
<dbReference type="OrthoDB" id="548474at2759"/>
<dbReference type="OMA" id="MGPHYDV"/>
<organism evidence="1 2">
    <name type="scientific">Coniophora puteana (strain RWD-64-598)</name>
    <name type="common">Brown rot fungus</name>
    <dbReference type="NCBI Taxonomy" id="741705"/>
    <lineage>
        <taxon>Eukaryota</taxon>
        <taxon>Fungi</taxon>
        <taxon>Dikarya</taxon>
        <taxon>Basidiomycota</taxon>
        <taxon>Agaricomycotina</taxon>
        <taxon>Agaricomycetes</taxon>
        <taxon>Agaricomycetidae</taxon>
        <taxon>Boletales</taxon>
        <taxon>Coniophorineae</taxon>
        <taxon>Coniophoraceae</taxon>
        <taxon>Coniophora</taxon>
    </lineage>
</organism>
<dbReference type="InterPro" id="IPR038966">
    <property type="entry name" value="TMA17"/>
</dbReference>
<sequence>MEFIPRYPQPFTLADALLFDPSIISEEIARLQNSLTHLRHTQDDLKGHMNNSSDGAEDKDVSDALRENELTMSSQDERIFMLKLALTHHGI</sequence>
<reference evidence="2" key="1">
    <citation type="journal article" date="2012" name="Science">
        <title>The Paleozoic origin of enzymatic lignin decomposition reconstructed from 31 fungal genomes.</title>
        <authorList>
            <person name="Floudas D."/>
            <person name="Binder M."/>
            <person name="Riley R."/>
            <person name="Barry K."/>
            <person name="Blanchette R.A."/>
            <person name="Henrissat B."/>
            <person name="Martinez A.T."/>
            <person name="Otillar R."/>
            <person name="Spatafora J.W."/>
            <person name="Yadav J.S."/>
            <person name="Aerts A."/>
            <person name="Benoit I."/>
            <person name="Boyd A."/>
            <person name="Carlson A."/>
            <person name="Copeland A."/>
            <person name="Coutinho P.M."/>
            <person name="de Vries R.P."/>
            <person name="Ferreira P."/>
            <person name="Findley K."/>
            <person name="Foster B."/>
            <person name="Gaskell J."/>
            <person name="Glotzer D."/>
            <person name="Gorecki P."/>
            <person name="Heitman J."/>
            <person name="Hesse C."/>
            <person name="Hori C."/>
            <person name="Igarashi K."/>
            <person name="Jurgens J.A."/>
            <person name="Kallen N."/>
            <person name="Kersten P."/>
            <person name="Kohler A."/>
            <person name="Kuees U."/>
            <person name="Kumar T.K.A."/>
            <person name="Kuo A."/>
            <person name="LaButti K."/>
            <person name="Larrondo L.F."/>
            <person name="Lindquist E."/>
            <person name="Ling A."/>
            <person name="Lombard V."/>
            <person name="Lucas S."/>
            <person name="Lundell T."/>
            <person name="Martin R."/>
            <person name="McLaughlin D.J."/>
            <person name="Morgenstern I."/>
            <person name="Morin E."/>
            <person name="Murat C."/>
            <person name="Nagy L.G."/>
            <person name="Nolan M."/>
            <person name="Ohm R.A."/>
            <person name="Patyshakuliyeva A."/>
            <person name="Rokas A."/>
            <person name="Ruiz-Duenas F.J."/>
            <person name="Sabat G."/>
            <person name="Salamov A."/>
            <person name="Samejima M."/>
            <person name="Schmutz J."/>
            <person name="Slot J.C."/>
            <person name="St John F."/>
            <person name="Stenlid J."/>
            <person name="Sun H."/>
            <person name="Sun S."/>
            <person name="Syed K."/>
            <person name="Tsang A."/>
            <person name="Wiebenga A."/>
            <person name="Young D."/>
            <person name="Pisabarro A."/>
            <person name="Eastwood D.C."/>
            <person name="Martin F."/>
            <person name="Cullen D."/>
            <person name="Grigoriev I.V."/>
            <person name="Hibbett D.S."/>
        </authorList>
    </citation>
    <scope>NUCLEOTIDE SEQUENCE [LARGE SCALE GENOMIC DNA]</scope>
    <source>
        <strain evidence="2">RWD-64-598 SS2</strain>
    </source>
</reference>
<dbReference type="GeneID" id="19206861"/>
<dbReference type="Proteomes" id="UP000053558">
    <property type="component" value="Unassembled WGS sequence"/>
</dbReference>
<protein>
    <submittedName>
        <fullName evidence="1">Uncharacterized protein</fullName>
    </submittedName>
</protein>
<accession>A0A5M3MTW8</accession>
<dbReference type="AlphaFoldDB" id="A0A5M3MTW8"/>
<dbReference type="GO" id="GO:0030674">
    <property type="term" value="F:protein-macromolecule adaptor activity"/>
    <property type="evidence" value="ECO:0007669"/>
    <property type="project" value="TreeGrafter"/>
</dbReference>
<gene>
    <name evidence="1" type="ORF">CONPUDRAFT_39601</name>
</gene>
<evidence type="ECO:0000313" key="2">
    <source>
        <dbReference type="Proteomes" id="UP000053558"/>
    </source>
</evidence>
<dbReference type="GO" id="GO:0070682">
    <property type="term" value="P:proteasome regulatory particle assembly"/>
    <property type="evidence" value="ECO:0007669"/>
    <property type="project" value="InterPro"/>
</dbReference>
<dbReference type="PANTHER" id="PTHR40422:SF1">
    <property type="entry name" value="TRANSLATION MACHINERY-ASSOCIATED PROTEIN 17"/>
    <property type="match status" value="1"/>
</dbReference>
<dbReference type="PANTHER" id="PTHR40422">
    <property type="entry name" value="TRANSLATION MACHINERY-ASSOCIATED PROTEIN 17"/>
    <property type="match status" value="1"/>
</dbReference>